<accession>A0A016WZE9</accession>
<proteinExistence type="predicted"/>
<evidence type="ECO:0000313" key="1">
    <source>
        <dbReference type="EMBL" id="EYC44971.1"/>
    </source>
</evidence>
<reference evidence="2" key="1">
    <citation type="journal article" date="2015" name="Nat. Genet.">
        <title>The genome and transcriptome of the zoonotic hookworm Ancylostoma ceylanicum identify infection-specific gene families.</title>
        <authorList>
            <person name="Schwarz E.M."/>
            <person name="Hu Y."/>
            <person name="Antoshechkin I."/>
            <person name="Miller M.M."/>
            <person name="Sternberg P.W."/>
            <person name="Aroian R.V."/>
        </authorList>
    </citation>
    <scope>NUCLEOTIDE SEQUENCE</scope>
    <source>
        <strain evidence="2">HY135</strain>
    </source>
</reference>
<dbReference type="EMBL" id="JARK01000044">
    <property type="protein sequence ID" value="EYC44971.1"/>
    <property type="molecule type" value="Genomic_DNA"/>
</dbReference>
<sequence length="84" mass="9883">MENTVITVVIPATPATNVVLIGKLQEEMYEKTVWCRQSSDMHPFHINTYLWLWQPLRFHEAQLSLLMATRALGFYRDNSWSFLP</sequence>
<comment type="caution">
    <text evidence="1">The sequence shown here is derived from an EMBL/GenBank/DDBJ whole genome shotgun (WGS) entry which is preliminary data.</text>
</comment>
<keyword evidence="2" id="KW-1185">Reference proteome</keyword>
<dbReference type="Proteomes" id="UP000024635">
    <property type="component" value="Unassembled WGS sequence"/>
</dbReference>
<gene>
    <name evidence="1" type="primary">Acey_s0444.g1574</name>
    <name evidence="1" type="ORF">Y032_0444g1574</name>
</gene>
<protein>
    <submittedName>
        <fullName evidence="1">Uncharacterized protein</fullName>
    </submittedName>
</protein>
<dbReference type="AlphaFoldDB" id="A0A016WZE9"/>
<organism evidence="1 2">
    <name type="scientific">Ancylostoma ceylanicum</name>
    <dbReference type="NCBI Taxonomy" id="53326"/>
    <lineage>
        <taxon>Eukaryota</taxon>
        <taxon>Metazoa</taxon>
        <taxon>Ecdysozoa</taxon>
        <taxon>Nematoda</taxon>
        <taxon>Chromadorea</taxon>
        <taxon>Rhabditida</taxon>
        <taxon>Rhabditina</taxon>
        <taxon>Rhabditomorpha</taxon>
        <taxon>Strongyloidea</taxon>
        <taxon>Ancylostomatidae</taxon>
        <taxon>Ancylostomatinae</taxon>
        <taxon>Ancylostoma</taxon>
    </lineage>
</organism>
<name>A0A016WZE9_9BILA</name>
<evidence type="ECO:0000313" key="2">
    <source>
        <dbReference type="Proteomes" id="UP000024635"/>
    </source>
</evidence>